<organism evidence="1 2">
    <name type="scientific">Mycobacterium attenuatum</name>
    <dbReference type="NCBI Taxonomy" id="2341086"/>
    <lineage>
        <taxon>Bacteria</taxon>
        <taxon>Bacillati</taxon>
        <taxon>Actinomycetota</taxon>
        <taxon>Actinomycetes</taxon>
        <taxon>Mycobacteriales</taxon>
        <taxon>Mycobacteriaceae</taxon>
        <taxon>Mycobacterium</taxon>
    </lineage>
</organism>
<name>A0A498QFM4_9MYCO</name>
<gene>
    <name evidence="1" type="ORF">LAUMK136_05200</name>
</gene>
<dbReference type="EMBL" id="UPHP01000140">
    <property type="protein sequence ID" value="VBA43633.1"/>
    <property type="molecule type" value="Genomic_DNA"/>
</dbReference>
<reference evidence="1 2" key="1">
    <citation type="submission" date="2018-09" db="EMBL/GenBank/DDBJ databases">
        <authorList>
            <person name="Tagini F."/>
        </authorList>
    </citation>
    <scope>NUCLEOTIDE SEQUENCE [LARGE SCALE GENOMIC DNA]</scope>
    <source>
        <strain evidence="1 2">MK136</strain>
    </source>
</reference>
<dbReference type="Proteomes" id="UP000273307">
    <property type="component" value="Unassembled WGS sequence"/>
</dbReference>
<proteinExistence type="predicted"/>
<keyword evidence="2" id="KW-1185">Reference proteome</keyword>
<accession>A0A498QFM4</accession>
<dbReference type="AlphaFoldDB" id="A0A498QFM4"/>
<evidence type="ECO:0000313" key="1">
    <source>
        <dbReference type="EMBL" id="VBA43633.1"/>
    </source>
</evidence>
<evidence type="ECO:0000313" key="2">
    <source>
        <dbReference type="Proteomes" id="UP000273307"/>
    </source>
</evidence>
<sequence>MTVVESVQVIPVASLWHGDPGAALFQREAVAPGPVQSAGFGTAEVPPP</sequence>
<protein>
    <submittedName>
        <fullName evidence="1">Uncharacterized protein</fullName>
    </submittedName>
</protein>